<evidence type="ECO:0000256" key="3">
    <source>
        <dbReference type="ARBA" id="ARBA00022729"/>
    </source>
</evidence>
<feature type="domain" description="WSC" evidence="7">
    <location>
        <begin position="1"/>
        <end position="95"/>
    </location>
</feature>
<dbReference type="InterPro" id="IPR002889">
    <property type="entry name" value="WSC_carb-bd"/>
</dbReference>
<proteinExistence type="predicted"/>
<keyword evidence="2" id="KW-0812">Transmembrane</keyword>
<dbReference type="EMBL" id="UYJE01005847">
    <property type="protein sequence ID" value="VDI40906.1"/>
    <property type="molecule type" value="Genomic_DNA"/>
</dbReference>
<dbReference type="PANTHER" id="PTHR24269">
    <property type="entry name" value="KREMEN PROTEIN"/>
    <property type="match status" value="1"/>
</dbReference>
<name>A0A8B6EZ39_MYTGA</name>
<evidence type="ECO:0000259" key="7">
    <source>
        <dbReference type="PROSITE" id="PS51212"/>
    </source>
</evidence>
<evidence type="ECO:0000256" key="1">
    <source>
        <dbReference type="ARBA" id="ARBA00004167"/>
    </source>
</evidence>
<dbReference type="InterPro" id="IPR051836">
    <property type="entry name" value="Kremen_rcpt"/>
</dbReference>
<dbReference type="PANTHER" id="PTHR24269:SF16">
    <property type="entry name" value="PROTEIN SLG1"/>
    <property type="match status" value="1"/>
</dbReference>
<keyword evidence="5" id="KW-0472">Membrane</keyword>
<dbReference type="SMART" id="SM00321">
    <property type="entry name" value="WSC"/>
    <property type="match status" value="1"/>
</dbReference>
<keyword evidence="9" id="KW-1185">Reference proteome</keyword>
<gene>
    <name evidence="8" type="ORF">MGAL_10B017034</name>
</gene>
<feature type="non-terminal residue" evidence="8">
    <location>
        <position position="183"/>
    </location>
</feature>
<keyword evidence="6" id="KW-0325">Glycoprotein</keyword>
<dbReference type="Pfam" id="PF00024">
    <property type="entry name" value="PAN_1"/>
    <property type="match status" value="1"/>
</dbReference>
<evidence type="ECO:0000313" key="8">
    <source>
        <dbReference type="EMBL" id="VDI40906.1"/>
    </source>
</evidence>
<dbReference type="GO" id="GO:0005886">
    <property type="term" value="C:plasma membrane"/>
    <property type="evidence" value="ECO:0007669"/>
    <property type="project" value="TreeGrafter"/>
</dbReference>
<evidence type="ECO:0000256" key="5">
    <source>
        <dbReference type="ARBA" id="ARBA00023136"/>
    </source>
</evidence>
<dbReference type="PROSITE" id="PS51212">
    <property type="entry name" value="WSC"/>
    <property type="match status" value="1"/>
</dbReference>
<evidence type="ECO:0000256" key="4">
    <source>
        <dbReference type="ARBA" id="ARBA00022989"/>
    </source>
</evidence>
<dbReference type="InterPro" id="IPR003609">
    <property type="entry name" value="Pan_app"/>
</dbReference>
<keyword evidence="4" id="KW-1133">Transmembrane helix</keyword>
<dbReference type="AlphaFoldDB" id="A0A8B6EZ39"/>
<organism evidence="8 9">
    <name type="scientific">Mytilus galloprovincialis</name>
    <name type="common">Mediterranean mussel</name>
    <dbReference type="NCBI Taxonomy" id="29158"/>
    <lineage>
        <taxon>Eukaryota</taxon>
        <taxon>Metazoa</taxon>
        <taxon>Spiralia</taxon>
        <taxon>Lophotrochozoa</taxon>
        <taxon>Mollusca</taxon>
        <taxon>Bivalvia</taxon>
        <taxon>Autobranchia</taxon>
        <taxon>Pteriomorphia</taxon>
        <taxon>Mytilida</taxon>
        <taxon>Mytiloidea</taxon>
        <taxon>Mytilidae</taxon>
        <taxon>Mytilinae</taxon>
        <taxon>Mytilus</taxon>
    </lineage>
</organism>
<reference evidence="8" key="1">
    <citation type="submission" date="2018-11" db="EMBL/GenBank/DDBJ databases">
        <authorList>
            <person name="Alioto T."/>
            <person name="Alioto T."/>
        </authorList>
    </citation>
    <scope>NUCLEOTIDE SEQUENCE</scope>
</reference>
<dbReference type="OrthoDB" id="6049428at2759"/>
<comment type="subcellular location">
    <subcellularLocation>
        <location evidence="1">Membrane</location>
        <topology evidence="1">Single-pass membrane protein</topology>
    </subcellularLocation>
</comment>
<protein>
    <recommendedName>
        <fullName evidence="7">WSC domain-containing protein</fullName>
    </recommendedName>
</protein>
<accession>A0A8B6EZ39</accession>
<dbReference type="Pfam" id="PF01822">
    <property type="entry name" value="WSC"/>
    <property type="match status" value="1"/>
</dbReference>
<evidence type="ECO:0000313" key="9">
    <source>
        <dbReference type="Proteomes" id="UP000596742"/>
    </source>
</evidence>
<sequence>HADYIGCFEENGIFPFTYGDRHFTSLTVDFCLLGCADDGYKYAGLMSRQWCQCDNDLHSDTNGYKVSDSECNTPCNGNGSQMCGGDYMLSIYRIREVISVPTFQQFRTVFNSRAISSQPLKSEVLHSNGVKAKVDCANACGGTIDCKMFSISSQTKLCHMFEKTIKLCDANITDPNSSIYLLL</sequence>
<dbReference type="Proteomes" id="UP000596742">
    <property type="component" value="Unassembled WGS sequence"/>
</dbReference>
<evidence type="ECO:0000256" key="2">
    <source>
        <dbReference type="ARBA" id="ARBA00022692"/>
    </source>
</evidence>
<evidence type="ECO:0000256" key="6">
    <source>
        <dbReference type="ARBA" id="ARBA00023180"/>
    </source>
</evidence>
<keyword evidence="3" id="KW-0732">Signal</keyword>
<comment type="caution">
    <text evidence="8">The sequence shown here is derived from an EMBL/GenBank/DDBJ whole genome shotgun (WGS) entry which is preliminary data.</text>
</comment>